<evidence type="ECO:0000313" key="3">
    <source>
        <dbReference type="EMBL" id="TDX21249.1"/>
    </source>
</evidence>
<evidence type="ECO:0008006" key="6">
    <source>
        <dbReference type="Google" id="ProtNLM"/>
    </source>
</evidence>
<evidence type="ECO:0000256" key="1">
    <source>
        <dbReference type="SAM" id="SignalP"/>
    </source>
</evidence>
<feature type="chain" id="PRO_5020305519" description="Secreted protein" evidence="1">
    <location>
        <begin position="26"/>
        <end position="142"/>
    </location>
</feature>
<evidence type="ECO:0000313" key="5">
    <source>
        <dbReference type="Proteomes" id="UP000635853"/>
    </source>
</evidence>
<name>A0A4R8F7B4_9RHOB</name>
<organism evidence="3 4">
    <name type="scientific">Rhodovulum visakhapatnamense</name>
    <dbReference type="NCBI Taxonomy" id="364297"/>
    <lineage>
        <taxon>Bacteria</taxon>
        <taxon>Pseudomonadati</taxon>
        <taxon>Pseudomonadota</taxon>
        <taxon>Alphaproteobacteria</taxon>
        <taxon>Rhodobacterales</taxon>
        <taxon>Paracoccaceae</taxon>
        <taxon>Rhodovulum</taxon>
    </lineage>
</organism>
<comment type="caution">
    <text evidence="3">The sequence shown here is derived from an EMBL/GenBank/DDBJ whole genome shotgun (WGS) entry which is preliminary data.</text>
</comment>
<keyword evidence="1" id="KW-0732">Signal</keyword>
<keyword evidence="5" id="KW-1185">Reference proteome</keyword>
<evidence type="ECO:0000313" key="4">
    <source>
        <dbReference type="Proteomes" id="UP000295484"/>
    </source>
</evidence>
<reference evidence="3 4" key="1">
    <citation type="submission" date="2019-03" db="EMBL/GenBank/DDBJ databases">
        <title>Genomic Encyclopedia of Type Strains, Phase IV (KMG-IV): sequencing the most valuable type-strain genomes for metagenomic binning, comparative biology and taxonomic classification.</title>
        <authorList>
            <person name="Goeker M."/>
        </authorList>
    </citation>
    <scope>NUCLEOTIDE SEQUENCE [LARGE SCALE GENOMIC DNA]</scope>
    <source>
        <strain evidence="3 4">JA181</strain>
    </source>
</reference>
<feature type="signal peptide" evidence="1">
    <location>
        <begin position="1"/>
        <end position="25"/>
    </location>
</feature>
<gene>
    <name evidence="3" type="ORF">EV657_1438</name>
    <name evidence="2" type="ORF">JMJ92_20320</name>
</gene>
<protein>
    <recommendedName>
        <fullName evidence="6">Secreted protein</fullName>
    </recommendedName>
</protein>
<sequence length="142" mass="14930">MKISKGFIAAAFAVATGFAGTTAMADSCFWMSTDSGNPWVPAPQGDVDKDKCFALDSCDGGKGESGGGCYKWAASADAPREPWYSCFWLNNQTNEWVPAPQGMVSEGQCQALDSCQTGGGGQSGGGCYKWTVSATDPQNQWD</sequence>
<accession>A0A4R8F7B4</accession>
<dbReference type="EMBL" id="SOEB01000043">
    <property type="protein sequence ID" value="TDX21249.1"/>
    <property type="molecule type" value="Genomic_DNA"/>
</dbReference>
<proteinExistence type="predicted"/>
<dbReference type="Proteomes" id="UP000635853">
    <property type="component" value="Unassembled WGS sequence"/>
</dbReference>
<dbReference type="Proteomes" id="UP000295484">
    <property type="component" value="Unassembled WGS sequence"/>
</dbReference>
<reference evidence="5" key="2">
    <citation type="submission" date="2021-01" db="EMBL/GenBank/DDBJ databases">
        <title>Draft genomes of Rhodovulum sulfidophilum.</title>
        <authorList>
            <person name="Guzman M.S."/>
        </authorList>
    </citation>
    <scope>NUCLEOTIDE SEQUENCE [LARGE SCALE GENOMIC DNA]</scope>
    <source>
        <strain evidence="5">AB19</strain>
    </source>
</reference>
<reference evidence="2" key="3">
    <citation type="submission" date="2021-01" db="EMBL/GenBank/DDBJ databases">
        <authorList>
            <person name="Guzman M.S."/>
        </authorList>
    </citation>
    <scope>NUCLEOTIDE SEQUENCE</scope>
    <source>
        <strain evidence="2">AB19</strain>
    </source>
</reference>
<dbReference type="AlphaFoldDB" id="A0A4R8F7B4"/>
<dbReference type="EMBL" id="JAESIL010000150">
    <property type="protein sequence ID" value="MBL3580469.1"/>
    <property type="molecule type" value="Genomic_DNA"/>
</dbReference>
<evidence type="ECO:0000313" key="2">
    <source>
        <dbReference type="EMBL" id="MBL3580469.1"/>
    </source>
</evidence>
<dbReference type="RefSeq" id="WP_113668806.1">
    <property type="nucleotide sequence ID" value="NZ_JAESIL010000150.1"/>
</dbReference>